<accession>A0AB72Z2V6</accession>
<proteinExistence type="predicted"/>
<evidence type="ECO:0000256" key="1">
    <source>
        <dbReference type="SAM" id="MobiDB-lite"/>
    </source>
</evidence>
<sequence length="46" mass="5249">MSRTLSLEGLNVIPALLELQMQPEQDENHENWFESHGAPETTKNRG</sequence>
<reference evidence="2 3" key="1">
    <citation type="submission" date="2010-10" db="EMBL/GenBank/DDBJ databases">
        <authorList>
            <person name="Durkin A.S."/>
            <person name="Madupu R."/>
            <person name="Torralba M."/>
            <person name="Gillis M."/>
            <person name="Methe B."/>
            <person name="Sutton G."/>
            <person name="Nelson K.E."/>
        </authorList>
    </citation>
    <scope>NUCLEOTIDE SEQUENCE [LARGE SCALE GENOMIC DNA]</scope>
    <source>
        <strain evidence="2 3">JCVIHMP022</strain>
    </source>
</reference>
<dbReference type="Proteomes" id="UP000003457">
    <property type="component" value="Unassembled WGS sequence"/>
</dbReference>
<feature type="region of interest" description="Disordered" evidence="1">
    <location>
        <begin position="21"/>
        <end position="46"/>
    </location>
</feature>
<protein>
    <submittedName>
        <fullName evidence="2">Uncharacterized protein</fullName>
    </submittedName>
</protein>
<dbReference type="EMBL" id="AEHJ01000007">
    <property type="protein sequence ID" value="EFO78495.1"/>
    <property type="molecule type" value="Genomic_DNA"/>
</dbReference>
<evidence type="ECO:0000313" key="3">
    <source>
        <dbReference type="Proteomes" id="UP000003457"/>
    </source>
</evidence>
<evidence type="ECO:0000313" key="2">
    <source>
        <dbReference type="EMBL" id="EFO78495.1"/>
    </source>
</evidence>
<name>A0AB72Z2V6_9BIFI</name>
<dbReference type="AlphaFoldDB" id="A0AB72Z2V6"/>
<organism evidence="2 3">
    <name type="scientific">Bifidobacterium dentium JCVIHMP022</name>
    <dbReference type="NCBI Taxonomy" id="553191"/>
    <lineage>
        <taxon>Bacteria</taxon>
        <taxon>Bacillati</taxon>
        <taxon>Actinomycetota</taxon>
        <taxon>Actinomycetes</taxon>
        <taxon>Bifidobacteriales</taxon>
        <taxon>Bifidobacteriaceae</taxon>
        <taxon>Bifidobacterium</taxon>
    </lineage>
</organism>
<comment type="caution">
    <text evidence="2">The sequence shown here is derived from an EMBL/GenBank/DDBJ whole genome shotgun (WGS) entry which is preliminary data.</text>
</comment>
<gene>
    <name evidence="2" type="ORF">HMPREF9003_0405</name>
</gene>